<protein>
    <submittedName>
        <fullName evidence="1">Ribonuclease Z</fullName>
    </submittedName>
</protein>
<dbReference type="OrthoDB" id="1442602at2"/>
<dbReference type="EMBL" id="CP034549">
    <property type="protein sequence ID" value="AZQ44563.1"/>
    <property type="molecule type" value="Genomic_DNA"/>
</dbReference>
<proteinExistence type="predicted"/>
<evidence type="ECO:0000313" key="2">
    <source>
        <dbReference type="Proteomes" id="UP000279600"/>
    </source>
</evidence>
<name>A0A3S9MZR6_9FLAO</name>
<organism evidence="1 2">
    <name type="scientific">Nonlabens ponticola</name>
    <dbReference type="NCBI Taxonomy" id="2496866"/>
    <lineage>
        <taxon>Bacteria</taxon>
        <taxon>Pseudomonadati</taxon>
        <taxon>Bacteroidota</taxon>
        <taxon>Flavobacteriia</taxon>
        <taxon>Flavobacteriales</taxon>
        <taxon>Flavobacteriaceae</taxon>
        <taxon>Nonlabens</taxon>
    </lineage>
</organism>
<dbReference type="Proteomes" id="UP000279600">
    <property type="component" value="Chromosome"/>
</dbReference>
<accession>A0A3S9MZR6</accession>
<keyword evidence="2" id="KW-1185">Reference proteome</keyword>
<sequence>MTSTVQDNYTLLQDDQDGVCDFATFLTKIHEGFADQNLVIDLLKYNEMSLQDLLCYLSLSNTHRAGKKSLVIVNDAVPVDEIPDELLVVPTIQEAQDVIEMEEIERDLGF</sequence>
<evidence type="ECO:0000313" key="1">
    <source>
        <dbReference type="EMBL" id="AZQ44563.1"/>
    </source>
</evidence>
<dbReference type="KEGG" id="noj:EJ995_10015"/>
<dbReference type="RefSeq" id="WP_126448122.1">
    <property type="nucleotide sequence ID" value="NZ_CP034549.1"/>
</dbReference>
<gene>
    <name evidence="1" type="ORF">EJ995_10015</name>
</gene>
<reference evidence="1 2" key="1">
    <citation type="submission" date="2018-12" db="EMBL/GenBank/DDBJ databases">
        <title>Complete genome of Nonlabens sp. MJ115.</title>
        <authorList>
            <person name="Choi H.S."/>
            <person name="Jung J."/>
        </authorList>
    </citation>
    <scope>NUCLEOTIDE SEQUENCE [LARGE SCALE GENOMIC DNA]</scope>
    <source>
        <strain evidence="1 2">MJ115</strain>
    </source>
</reference>
<dbReference type="AlphaFoldDB" id="A0A3S9MZR6"/>